<dbReference type="InterPro" id="IPR037257">
    <property type="entry name" value="T2SS_E_N_sf"/>
</dbReference>
<dbReference type="EMBL" id="QUMU01000007">
    <property type="protein sequence ID" value="REG29711.1"/>
    <property type="molecule type" value="Genomic_DNA"/>
</dbReference>
<sequence length="274" mass="30072">MARKRIGELLLERGAITAAQLEAALQAQQRTRQRLGAALVSLGAITEKTLAHALSEALGVPVIDLGTRPPDWGAIHLLRSRFCEQHDLFPVALESVGGRRLLVVAMADPLDTAGLQELEFTTGLKVSPRVAPLSAVRTAIQRYYHRPAPATAPAPTQAPEPIPDAQEDDVEEIIVGEELPPGETTRRVSLEQLIQEREQQRRLKRGQGRTSARPSTGDVSAALDSLFGESTPSEPVDRVEELERKFWALMRIMARKGLLTNEEFTRELDDEDGG</sequence>
<evidence type="ECO:0000259" key="2">
    <source>
        <dbReference type="Pfam" id="PF05157"/>
    </source>
</evidence>
<protein>
    <submittedName>
        <fullName evidence="3">Type II secretion system (T2SS) protein E</fullName>
    </submittedName>
</protein>
<organism evidence="3 4">
    <name type="scientific">Archangium gephyra</name>
    <dbReference type="NCBI Taxonomy" id="48"/>
    <lineage>
        <taxon>Bacteria</taxon>
        <taxon>Pseudomonadati</taxon>
        <taxon>Myxococcota</taxon>
        <taxon>Myxococcia</taxon>
        <taxon>Myxococcales</taxon>
        <taxon>Cystobacterineae</taxon>
        <taxon>Archangiaceae</taxon>
        <taxon>Archangium</taxon>
    </lineage>
</organism>
<keyword evidence="4" id="KW-1185">Reference proteome</keyword>
<gene>
    <name evidence="3" type="ORF">ATI61_107407</name>
</gene>
<accession>A0ABX9JYU3</accession>
<feature type="domain" description="Type II secretion system protein GspE N-terminal" evidence="2">
    <location>
        <begin position="58"/>
        <end position="147"/>
    </location>
</feature>
<dbReference type="RefSeq" id="WP_047860852.1">
    <property type="nucleotide sequence ID" value="NZ_CP011509.1"/>
</dbReference>
<dbReference type="Proteomes" id="UP000256345">
    <property type="component" value="Unassembled WGS sequence"/>
</dbReference>
<dbReference type="PANTHER" id="PTHR30258">
    <property type="entry name" value="TYPE II SECRETION SYSTEM PROTEIN GSPE-RELATED"/>
    <property type="match status" value="1"/>
</dbReference>
<evidence type="ECO:0000313" key="3">
    <source>
        <dbReference type="EMBL" id="REG29711.1"/>
    </source>
</evidence>
<feature type="region of interest" description="Disordered" evidence="1">
    <location>
        <begin position="199"/>
        <end position="219"/>
    </location>
</feature>
<dbReference type="InterPro" id="IPR007831">
    <property type="entry name" value="T2SS_GspE_N"/>
</dbReference>
<evidence type="ECO:0000313" key="4">
    <source>
        <dbReference type="Proteomes" id="UP000256345"/>
    </source>
</evidence>
<name>A0ABX9JYU3_9BACT</name>
<dbReference type="PANTHER" id="PTHR30258:SF1">
    <property type="entry name" value="PROTEIN TRANSPORT PROTEIN HOFB HOMOLOG"/>
    <property type="match status" value="1"/>
</dbReference>
<dbReference type="SUPFAM" id="SSF160246">
    <property type="entry name" value="EspE N-terminal domain-like"/>
    <property type="match status" value="1"/>
</dbReference>
<evidence type="ECO:0000256" key="1">
    <source>
        <dbReference type="SAM" id="MobiDB-lite"/>
    </source>
</evidence>
<dbReference type="Gene3D" id="3.30.300.160">
    <property type="entry name" value="Type II secretion system, protein E, N-terminal domain"/>
    <property type="match status" value="1"/>
</dbReference>
<proteinExistence type="predicted"/>
<dbReference type="Gene3D" id="1.10.40.70">
    <property type="match status" value="1"/>
</dbReference>
<dbReference type="Pfam" id="PF05157">
    <property type="entry name" value="MshEN"/>
    <property type="match status" value="1"/>
</dbReference>
<reference evidence="3 4" key="1">
    <citation type="submission" date="2018-08" db="EMBL/GenBank/DDBJ databases">
        <title>Genomic Encyclopedia of Archaeal and Bacterial Type Strains, Phase II (KMG-II): from individual species to whole genera.</title>
        <authorList>
            <person name="Goeker M."/>
        </authorList>
    </citation>
    <scope>NUCLEOTIDE SEQUENCE [LARGE SCALE GENOMIC DNA]</scope>
    <source>
        <strain evidence="3 4">DSM 2261</strain>
    </source>
</reference>
<comment type="caution">
    <text evidence="3">The sequence shown here is derived from an EMBL/GenBank/DDBJ whole genome shotgun (WGS) entry which is preliminary data.</text>
</comment>